<feature type="region of interest" description="Disordered" evidence="1">
    <location>
        <begin position="102"/>
        <end position="123"/>
    </location>
</feature>
<organism evidence="2 3">
    <name type="scientific">Paramecium sonneborni</name>
    <dbReference type="NCBI Taxonomy" id="65129"/>
    <lineage>
        <taxon>Eukaryota</taxon>
        <taxon>Sar</taxon>
        <taxon>Alveolata</taxon>
        <taxon>Ciliophora</taxon>
        <taxon>Intramacronucleata</taxon>
        <taxon>Oligohymenophorea</taxon>
        <taxon>Peniculida</taxon>
        <taxon>Parameciidae</taxon>
        <taxon>Paramecium</taxon>
    </lineage>
</organism>
<name>A0A8S1R5T5_9CILI</name>
<proteinExistence type="predicted"/>
<evidence type="ECO:0000256" key="1">
    <source>
        <dbReference type="SAM" id="MobiDB-lite"/>
    </source>
</evidence>
<evidence type="ECO:0000313" key="2">
    <source>
        <dbReference type="EMBL" id="CAD8122442.1"/>
    </source>
</evidence>
<dbReference type="EMBL" id="CAJJDN010000138">
    <property type="protein sequence ID" value="CAD8122442.1"/>
    <property type="molecule type" value="Genomic_DNA"/>
</dbReference>
<keyword evidence="3" id="KW-1185">Reference proteome</keyword>
<evidence type="ECO:0000313" key="3">
    <source>
        <dbReference type="Proteomes" id="UP000692954"/>
    </source>
</evidence>
<comment type="caution">
    <text evidence="2">The sequence shown here is derived from an EMBL/GenBank/DDBJ whole genome shotgun (WGS) entry which is preliminary data.</text>
</comment>
<feature type="compositionally biased region" description="Acidic residues" evidence="1">
    <location>
        <begin position="108"/>
        <end position="120"/>
    </location>
</feature>
<reference evidence="2" key="1">
    <citation type="submission" date="2021-01" db="EMBL/GenBank/DDBJ databases">
        <authorList>
            <consortium name="Genoscope - CEA"/>
            <person name="William W."/>
        </authorList>
    </citation>
    <scope>NUCLEOTIDE SEQUENCE</scope>
</reference>
<protein>
    <submittedName>
        <fullName evidence="2">Uncharacterized protein</fullName>
    </submittedName>
</protein>
<accession>A0A8S1R5T5</accession>
<dbReference type="AlphaFoldDB" id="A0A8S1R5T5"/>
<gene>
    <name evidence="2" type="ORF">PSON_ATCC_30995.1.T1380116</name>
</gene>
<sequence>MQIKDIRKALFIYIMICEIKKEYAKNLYKINDNVNNDDFDPNFHDYVSDSYYENSEDSNKIEDYENNMIIPKKQKDLQHIEIVQVKYNNPFQINDLESNSQNYSSLFDEQEEQQQTFEDEQNWRVKKTNQSQYRVFQKEYKKKTEQFD</sequence>
<dbReference type="Proteomes" id="UP000692954">
    <property type="component" value="Unassembled WGS sequence"/>
</dbReference>